<evidence type="ECO:0000256" key="1">
    <source>
        <dbReference type="SAM" id="MobiDB-lite"/>
    </source>
</evidence>
<dbReference type="CDD" id="cd20251">
    <property type="entry name" value="Complex1_LYR_SF"/>
    <property type="match status" value="1"/>
</dbReference>
<dbReference type="OrthoDB" id="185456at2759"/>
<protein>
    <submittedName>
        <fullName evidence="3">Complex 1 LYR protein</fullName>
    </submittedName>
</protein>
<accession>W7TTD0</accession>
<keyword evidence="4" id="KW-1185">Reference proteome</keyword>
<proteinExistence type="predicted"/>
<evidence type="ECO:0000259" key="2">
    <source>
        <dbReference type="Pfam" id="PF05347"/>
    </source>
</evidence>
<feature type="domain" description="Complex 1 LYR protein" evidence="2">
    <location>
        <begin position="44"/>
        <end position="98"/>
    </location>
</feature>
<organism evidence="3 4">
    <name type="scientific">Nannochloropsis gaditana</name>
    <dbReference type="NCBI Taxonomy" id="72520"/>
    <lineage>
        <taxon>Eukaryota</taxon>
        <taxon>Sar</taxon>
        <taxon>Stramenopiles</taxon>
        <taxon>Ochrophyta</taxon>
        <taxon>Eustigmatophyceae</taxon>
        <taxon>Eustigmatales</taxon>
        <taxon>Monodopsidaceae</taxon>
        <taxon>Nannochloropsis</taxon>
    </lineage>
</organism>
<reference evidence="3 4" key="1">
    <citation type="journal article" date="2014" name="Mol. Plant">
        <title>Chromosome Scale Genome Assembly and Transcriptome Profiling of Nannochloropsis gaditana in Nitrogen Depletion.</title>
        <authorList>
            <person name="Corteggiani Carpinelli E."/>
            <person name="Telatin A."/>
            <person name="Vitulo N."/>
            <person name="Forcato C."/>
            <person name="D'Angelo M."/>
            <person name="Schiavon R."/>
            <person name="Vezzi A."/>
            <person name="Giacometti G.M."/>
            <person name="Morosinotto T."/>
            <person name="Valle G."/>
        </authorList>
    </citation>
    <scope>NUCLEOTIDE SEQUENCE [LARGE SCALE GENOMIC DNA]</scope>
    <source>
        <strain evidence="3 4">B-31</strain>
    </source>
</reference>
<evidence type="ECO:0000313" key="3">
    <source>
        <dbReference type="EMBL" id="EWM26803.1"/>
    </source>
</evidence>
<dbReference type="Pfam" id="PF05347">
    <property type="entry name" value="Complex1_LYR"/>
    <property type="match status" value="1"/>
</dbReference>
<name>W7TTD0_9STRA</name>
<dbReference type="EMBL" id="AZIL01000606">
    <property type="protein sequence ID" value="EWM26803.1"/>
    <property type="molecule type" value="Genomic_DNA"/>
</dbReference>
<feature type="region of interest" description="Disordered" evidence="1">
    <location>
        <begin position="139"/>
        <end position="162"/>
    </location>
</feature>
<evidence type="ECO:0000313" key="4">
    <source>
        <dbReference type="Proteomes" id="UP000019335"/>
    </source>
</evidence>
<gene>
    <name evidence="3" type="ORF">Naga_100018g62</name>
</gene>
<dbReference type="AlphaFoldDB" id="W7TTD0"/>
<dbReference type="Proteomes" id="UP000019335">
    <property type="component" value="Chromosome 8"/>
</dbReference>
<dbReference type="InterPro" id="IPR008011">
    <property type="entry name" value="Complex1_LYR_dom"/>
</dbReference>
<sequence length="162" mass="18416">MAWRQCQTFILPRASHINNAELQNKCVGLNMPHLSVPASATSAAVLHLYRRIIKNAKVFPSKGRDRMLKEIREEFRLNAKETDPEKVKHHRSMAIQGLSQLQAYTGLEDSDMDWSVTMEQAPLGGLSEEKVEEKLRRVPQMAMTSGKDVADETGQENDDRRK</sequence>
<comment type="caution">
    <text evidence="3">The sequence shown here is derived from an EMBL/GenBank/DDBJ whole genome shotgun (WGS) entry which is preliminary data.</text>
</comment>